<accession>A0A0D8XWF9</accession>
<dbReference type="Proteomes" id="UP000053766">
    <property type="component" value="Unassembled WGS sequence"/>
</dbReference>
<evidence type="ECO:0000313" key="2">
    <source>
        <dbReference type="Proteomes" id="UP000053766"/>
    </source>
</evidence>
<protein>
    <submittedName>
        <fullName evidence="1">Uncharacterized protein</fullName>
    </submittedName>
</protein>
<gene>
    <name evidence="1" type="ORF">DICVIV_05773</name>
</gene>
<dbReference type="EMBL" id="KN716279">
    <property type="protein sequence ID" value="KJH48119.1"/>
    <property type="molecule type" value="Genomic_DNA"/>
</dbReference>
<reference evidence="1 2" key="1">
    <citation type="submission" date="2013-11" db="EMBL/GenBank/DDBJ databases">
        <title>Draft genome of the bovine lungworm Dictyocaulus viviparus.</title>
        <authorList>
            <person name="Mitreva M."/>
        </authorList>
    </citation>
    <scope>NUCLEOTIDE SEQUENCE [LARGE SCALE GENOMIC DNA]</scope>
    <source>
        <strain evidence="1 2">HannoverDv2000</strain>
    </source>
</reference>
<proteinExistence type="predicted"/>
<evidence type="ECO:0000313" key="1">
    <source>
        <dbReference type="EMBL" id="KJH48119.1"/>
    </source>
</evidence>
<dbReference type="AlphaFoldDB" id="A0A0D8XWF9"/>
<sequence length="101" mass="11551">MINPIFFLNRKSIWQPFVPDIFLINYSAANETVCSANGSVSLSLTGTTLLPPLHSSIHQSILHHHRQFYVHQLISYSSSYLLSPLLANHHYYYSSRIFISS</sequence>
<name>A0A0D8XWF9_DICVI</name>
<reference evidence="2" key="2">
    <citation type="journal article" date="2016" name="Sci. Rep.">
        <title>Dictyocaulus viviparus genome, variome and transcriptome elucidate lungworm biology and support future intervention.</title>
        <authorList>
            <person name="McNulty S.N."/>
            <person name="Strube C."/>
            <person name="Rosa B.A."/>
            <person name="Martin J.C."/>
            <person name="Tyagi R."/>
            <person name="Choi Y.J."/>
            <person name="Wang Q."/>
            <person name="Hallsworth Pepin K."/>
            <person name="Zhang X."/>
            <person name="Ozersky P."/>
            <person name="Wilson R.K."/>
            <person name="Sternberg P.W."/>
            <person name="Gasser R.B."/>
            <person name="Mitreva M."/>
        </authorList>
    </citation>
    <scope>NUCLEOTIDE SEQUENCE [LARGE SCALE GENOMIC DNA]</scope>
    <source>
        <strain evidence="2">HannoverDv2000</strain>
    </source>
</reference>
<organism evidence="1 2">
    <name type="scientific">Dictyocaulus viviparus</name>
    <name type="common">Bovine lungworm</name>
    <dbReference type="NCBI Taxonomy" id="29172"/>
    <lineage>
        <taxon>Eukaryota</taxon>
        <taxon>Metazoa</taxon>
        <taxon>Ecdysozoa</taxon>
        <taxon>Nematoda</taxon>
        <taxon>Chromadorea</taxon>
        <taxon>Rhabditida</taxon>
        <taxon>Rhabditina</taxon>
        <taxon>Rhabditomorpha</taxon>
        <taxon>Strongyloidea</taxon>
        <taxon>Metastrongylidae</taxon>
        <taxon>Dictyocaulus</taxon>
    </lineage>
</organism>
<keyword evidence="2" id="KW-1185">Reference proteome</keyword>